<evidence type="ECO:0000256" key="1">
    <source>
        <dbReference type="SAM" id="Phobius"/>
    </source>
</evidence>
<gene>
    <name evidence="2" type="ORF">BRAFLDRAFT_88339</name>
</gene>
<keyword evidence="1" id="KW-0812">Transmembrane</keyword>
<sequence length="181" mass="20016">MPGYMLMTISAILFPVCKLEEFTRRPLFIRDGGPAVRTVRVTGGIRERNIKMARRLAYCKVIVATSMVWFMLDVMLILYYSECDTQCEKGKPGPGPIKKGINSILSVGCFGYRAEVVVNGKRMRADAGVMPAARPLRNSLRNNQSCHLLQHCTLSIGLNKHMATPVITVGLPHPGCYGDDS</sequence>
<dbReference type="STRING" id="7739.C3ZPJ4"/>
<keyword evidence="1" id="KW-1133">Transmembrane helix</keyword>
<dbReference type="InParanoid" id="C3ZPJ4"/>
<evidence type="ECO:0000313" key="2">
    <source>
        <dbReference type="EMBL" id="EEN45491.1"/>
    </source>
</evidence>
<dbReference type="AlphaFoldDB" id="C3ZPJ4"/>
<proteinExistence type="predicted"/>
<dbReference type="EMBL" id="GG666658">
    <property type="protein sequence ID" value="EEN45491.1"/>
    <property type="molecule type" value="Genomic_DNA"/>
</dbReference>
<feature type="transmembrane region" description="Helical" evidence="1">
    <location>
        <begin position="56"/>
        <end position="80"/>
    </location>
</feature>
<reference evidence="2" key="1">
    <citation type="journal article" date="2008" name="Nature">
        <title>The amphioxus genome and the evolution of the chordate karyotype.</title>
        <authorList>
            <consortium name="US DOE Joint Genome Institute (JGI-PGF)"/>
            <person name="Putnam N.H."/>
            <person name="Butts T."/>
            <person name="Ferrier D.E.K."/>
            <person name="Furlong R.F."/>
            <person name="Hellsten U."/>
            <person name="Kawashima T."/>
            <person name="Robinson-Rechavi M."/>
            <person name="Shoguchi E."/>
            <person name="Terry A."/>
            <person name="Yu J.-K."/>
            <person name="Benito-Gutierrez E.L."/>
            <person name="Dubchak I."/>
            <person name="Garcia-Fernandez J."/>
            <person name="Gibson-Brown J.J."/>
            <person name="Grigoriev I.V."/>
            <person name="Horton A.C."/>
            <person name="de Jong P.J."/>
            <person name="Jurka J."/>
            <person name="Kapitonov V.V."/>
            <person name="Kohara Y."/>
            <person name="Kuroki Y."/>
            <person name="Lindquist E."/>
            <person name="Lucas S."/>
            <person name="Osoegawa K."/>
            <person name="Pennacchio L.A."/>
            <person name="Salamov A.A."/>
            <person name="Satou Y."/>
            <person name="Sauka-Spengler T."/>
            <person name="Schmutz J."/>
            <person name="Shin-I T."/>
            <person name="Toyoda A."/>
            <person name="Bronner-Fraser M."/>
            <person name="Fujiyama A."/>
            <person name="Holland L.Z."/>
            <person name="Holland P.W.H."/>
            <person name="Satoh N."/>
            <person name="Rokhsar D.S."/>
        </authorList>
    </citation>
    <scope>NUCLEOTIDE SEQUENCE [LARGE SCALE GENOMIC DNA]</scope>
    <source>
        <strain evidence="2">S238N-H82</strain>
        <tissue evidence="2">Testes</tissue>
    </source>
</reference>
<accession>C3ZPJ4</accession>
<name>C3ZPJ4_BRAFL</name>
<protein>
    <submittedName>
        <fullName evidence="2">Uncharacterized protein</fullName>
    </submittedName>
</protein>
<organism>
    <name type="scientific">Branchiostoma floridae</name>
    <name type="common">Florida lancelet</name>
    <name type="synonym">Amphioxus</name>
    <dbReference type="NCBI Taxonomy" id="7739"/>
    <lineage>
        <taxon>Eukaryota</taxon>
        <taxon>Metazoa</taxon>
        <taxon>Chordata</taxon>
        <taxon>Cephalochordata</taxon>
        <taxon>Leptocardii</taxon>
        <taxon>Amphioxiformes</taxon>
        <taxon>Branchiostomatidae</taxon>
        <taxon>Branchiostoma</taxon>
    </lineage>
</organism>
<keyword evidence="1" id="KW-0472">Membrane</keyword>